<proteinExistence type="predicted"/>
<feature type="compositionally biased region" description="Basic residues" evidence="1">
    <location>
        <begin position="128"/>
        <end position="137"/>
    </location>
</feature>
<dbReference type="EMBL" id="MU005764">
    <property type="protein sequence ID" value="KAF2715791.1"/>
    <property type="molecule type" value="Genomic_DNA"/>
</dbReference>
<organism evidence="2 3">
    <name type="scientific">Pleomassaria siparia CBS 279.74</name>
    <dbReference type="NCBI Taxonomy" id="1314801"/>
    <lineage>
        <taxon>Eukaryota</taxon>
        <taxon>Fungi</taxon>
        <taxon>Dikarya</taxon>
        <taxon>Ascomycota</taxon>
        <taxon>Pezizomycotina</taxon>
        <taxon>Dothideomycetes</taxon>
        <taxon>Pleosporomycetidae</taxon>
        <taxon>Pleosporales</taxon>
        <taxon>Pleomassariaceae</taxon>
        <taxon>Pleomassaria</taxon>
    </lineage>
</organism>
<protein>
    <submittedName>
        <fullName evidence="2">Uncharacterized protein</fullName>
    </submittedName>
</protein>
<evidence type="ECO:0000313" key="2">
    <source>
        <dbReference type="EMBL" id="KAF2715791.1"/>
    </source>
</evidence>
<reference evidence="2" key="1">
    <citation type="journal article" date="2020" name="Stud. Mycol.">
        <title>101 Dothideomycetes genomes: a test case for predicting lifestyles and emergence of pathogens.</title>
        <authorList>
            <person name="Haridas S."/>
            <person name="Albert R."/>
            <person name="Binder M."/>
            <person name="Bloem J."/>
            <person name="Labutti K."/>
            <person name="Salamov A."/>
            <person name="Andreopoulos B."/>
            <person name="Baker S."/>
            <person name="Barry K."/>
            <person name="Bills G."/>
            <person name="Bluhm B."/>
            <person name="Cannon C."/>
            <person name="Castanera R."/>
            <person name="Culley D."/>
            <person name="Daum C."/>
            <person name="Ezra D."/>
            <person name="Gonzalez J."/>
            <person name="Henrissat B."/>
            <person name="Kuo A."/>
            <person name="Liang C."/>
            <person name="Lipzen A."/>
            <person name="Lutzoni F."/>
            <person name="Magnuson J."/>
            <person name="Mondo S."/>
            <person name="Nolan M."/>
            <person name="Ohm R."/>
            <person name="Pangilinan J."/>
            <person name="Park H.-J."/>
            <person name="Ramirez L."/>
            <person name="Alfaro M."/>
            <person name="Sun H."/>
            <person name="Tritt A."/>
            <person name="Yoshinaga Y."/>
            <person name="Zwiers L.-H."/>
            <person name="Turgeon B."/>
            <person name="Goodwin S."/>
            <person name="Spatafora J."/>
            <person name="Crous P."/>
            <person name="Grigoriev I."/>
        </authorList>
    </citation>
    <scope>NUCLEOTIDE SEQUENCE</scope>
    <source>
        <strain evidence="2">CBS 279.74</strain>
    </source>
</reference>
<evidence type="ECO:0000313" key="3">
    <source>
        <dbReference type="Proteomes" id="UP000799428"/>
    </source>
</evidence>
<sequence length="163" mass="18116">MCDDEFFSRATLANTVTLSYTSIGCYPEPFQNDPASVPGKNSQRTDPGMFPQRPRGENIGSLGIFLDQPPESPRTSTIVHLPGVANLFKRCVKAEATTRSVTRDLGEFWERATKNKSTGKAKAPACKGKAKKAKKPNPRREERSEASHELGTTFPPYFYFEDI</sequence>
<accession>A0A6G1KTS4</accession>
<feature type="compositionally biased region" description="Basic and acidic residues" evidence="1">
    <location>
        <begin position="138"/>
        <end position="148"/>
    </location>
</feature>
<name>A0A6G1KTS4_9PLEO</name>
<feature type="region of interest" description="Disordered" evidence="1">
    <location>
        <begin position="112"/>
        <end position="150"/>
    </location>
</feature>
<evidence type="ECO:0000256" key="1">
    <source>
        <dbReference type="SAM" id="MobiDB-lite"/>
    </source>
</evidence>
<dbReference type="AlphaFoldDB" id="A0A6G1KTS4"/>
<dbReference type="Proteomes" id="UP000799428">
    <property type="component" value="Unassembled WGS sequence"/>
</dbReference>
<gene>
    <name evidence="2" type="ORF">K504DRAFT_446593</name>
</gene>
<keyword evidence="3" id="KW-1185">Reference proteome</keyword>